<feature type="compositionally biased region" description="Basic and acidic residues" evidence="1">
    <location>
        <begin position="39"/>
        <end position="67"/>
    </location>
</feature>
<evidence type="ECO:0000313" key="3">
    <source>
        <dbReference type="Proteomes" id="UP001066276"/>
    </source>
</evidence>
<evidence type="ECO:0000256" key="1">
    <source>
        <dbReference type="SAM" id="MobiDB-lite"/>
    </source>
</evidence>
<reference evidence="2" key="1">
    <citation type="journal article" date="2022" name="bioRxiv">
        <title>Sequencing and chromosome-scale assembly of the giantPleurodeles waltlgenome.</title>
        <authorList>
            <person name="Brown T."/>
            <person name="Elewa A."/>
            <person name="Iarovenko S."/>
            <person name="Subramanian E."/>
            <person name="Araus A.J."/>
            <person name="Petzold A."/>
            <person name="Susuki M."/>
            <person name="Suzuki K.-i.T."/>
            <person name="Hayashi T."/>
            <person name="Toyoda A."/>
            <person name="Oliveira C."/>
            <person name="Osipova E."/>
            <person name="Leigh N.D."/>
            <person name="Simon A."/>
            <person name="Yun M.H."/>
        </authorList>
    </citation>
    <scope>NUCLEOTIDE SEQUENCE</scope>
    <source>
        <strain evidence="2">20211129_DDA</strain>
        <tissue evidence="2">Liver</tissue>
    </source>
</reference>
<feature type="region of interest" description="Disordered" evidence="1">
    <location>
        <begin position="1"/>
        <end position="76"/>
    </location>
</feature>
<accession>A0AAV7NG19</accession>
<evidence type="ECO:0000313" key="2">
    <source>
        <dbReference type="EMBL" id="KAJ1115011.1"/>
    </source>
</evidence>
<organism evidence="2 3">
    <name type="scientific">Pleurodeles waltl</name>
    <name type="common">Iberian ribbed newt</name>
    <dbReference type="NCBI Taxonomy" id="8319"/>
    <lineage>
        <taxon>Eukaryota</taxon>
        <taxon>Metazoa</taxon>
        <taxon>Chordata</taxon>
        <taxon>Craniata</taxon>
        <taxon>Vertebrata</taxon>
        <taxon>Euteleostomi</taxon>
        <taxon>Amphibia</taxon>
        <taxon>Batrachia</taxon>
        <taxon>Caudata</taxon>
        <taxon>Salamandroidea</taxon>
        <taxon>Salamandridae</taxon>
        <taxon>Pleurodelinae</taxon>
        <taxon>Pleurodeles</taxon>
    </lineage>
</organism>
<dbReference type="AlphaFoldDB" id="A0AAV7NG19"/>
<name>A0AAV7NG19_PLEWA</name>
<sequence length="161" mass="17658">MTANPKPLAASKEGPGGCCAGTRGVEKPADGNEGACDGGLRRAGQEDRSAKEDRAQEERSRTSEQKPRRPRRRNMRLPATVQNLVLPEQRTLQSQVLIACVHGDHLPYPVATVRLNWRGDDKTITVGVIPNLGEDLNLGTDYVDFTSLLEKAGHEYVNNAW</sequence>
<gene>
    <name evidence="2" type="ORF">NDU88_003239</name>
</gene>
<proteinExistence type="predicted"/>
<comment type="caution">
    <text evidence="2">The sequence shown here is derived from an EMBL/GenBank/DDBJ whole genome shotgun (WGS) entry which is preliminary data.</text>
</comment>
<keyword evidence="3" id="KW-1185">Reference proteome</keyword>
<dbReference type="EMBL" id="JANPWB010000012">
    <property type="protein sequence ID" value="KAJ1115011.1"/>
    <property type="molecule type" value="Genomic_DNA"/>
</dbReference>
<dbReference type="Proteomes" id="UP001066276">
    <property type="component" value="Chromosome 8"/>
</dbReference>
<protein>
    <submittedName>
        <fullName evidence="2">Uncharacterized protein</fullName>
    </submittedName>
</protein>